<evidence type="ECO:0000313" key="2">
    <source>
        <dbReference type="Proteomes" id="UP000199120"/>
    </source>
</evidence>
<dbReference type="AlphaFoldDB" id="A0A1H7H8I3"/>
<organism evidence="1 2">
    <name type="scientific">Paraburkholderia caballeronis</name>
    <dbReference type="NCBI Taxonomy" id="416943"/>
    <lineage>
        <taxon>Bacteria</taxon>
        <taxon>Pseudomonadati</taxon>
        <taxon>Pseudomonadota</taxon>
        <taxon>Betaproteobacteria</taxon>
        <taxon>Burkholderiales</taxon>
        <taxon>Burkholderiaceae</taxon>
        <taxon>Paraburkholderia</taxon>
    </lineage>
</organism>
<proteinExistence type="predicted"/>
<dbReference type="OrthoDB" id="6716726at2"/>
<name>A0A1H7H8I3_9BURK</name>
<protein>
    <submittedName>
        <fullName evidence="1">WavE lipopolysaccharide synthesis</fullName>
    </submittedName>
</protein>
<accession>A0A1H7H8I3</accession>
<gene>
    <name evidence="1" type="ORF">SAMN05192542_102171</name>
</gene>
<reference evidence="2" key="1">
    <citation type="submission" date="2016-10" db="EMBL/GenBank/DDBJ databases">
        <authorList>
            <person name="Varghese N."/>
            <person name="Submissions S."/>
        </authorList>
    </citation>
    <scope>NUCLEOTIDE SEQUENCE [LARGE SCALE GENOMIC DNA]</scope>
    <source>
        <strain evidence="2">LMG 26416</strain>
    </source>
</reference>
<evidence type="ECO:0000313" key="1">
    <source>
        <dbReference type="EMBL" id="SEK46559.1"/>
    </source>
</evidence>
<dbReference type="RefSeq" id="WP_090541299.1">
    <property type="nucleotide sequence ID" value="NZ_FNSR01000001.1"/>
</dbReference>
<dbReference type="Pfam" id="PF07507">
    <property type="entry name" value="WavE"/>
    <property type="match status" value="1"/>
</dbReference>
<keyword evidence="2" id="KW-1185">Reference proteome</keyword>
<dbReference type="STRING" id="416943.SAMN05445871_0139"/>
<dbReference type="InterPro" id="IPR011122">
    <property type="entry name" value="WavE"/>
</dbReference>
<dbReference type="EMBL" id="FOAJ01000002">
    <property type="protein sequence ID" value="SEK46559.1"/>
    <property type="molecule type" value="Genomic_DNA"/>
</dbReference>
<sequence>MLSRNFNLSDLTVVMQGAVGTDSASRSELIGNIAATRRALPGATLILSTWVGSGAQIDWPVDHVVESDDPGELPNFKYNSPGVMNNVNRQIVSSRAGLESVKTRYAIKMRTDCRFDGTGFLDAFLARDNGETANNRIVVPHLFSVDPRVFEQMPFHLSDWFQFGETGKLRDLWCAPPMAYEDATYYDTHAHASWSSRFDRRYRARFAPEQHVWTHYAGRAGYVCPGFHNDVSYTVLNSHDRFLSREVQVVDVAHSGFVLPRYGWALRSGFQRFNCLNAHDWSFLEAHLSGRTTDAGTQMTGFRRLRAKRFLSALASCTEPLAPMLTLPLMKPLVSRFLKGVDAWSARTAQY</sequence>
<dbReference type="Proteomes" id="UP000199120">
    <property type="component" value="Unassembled WGS sequence"/>
</dbReference>